<dbReference type="Proteomes" id="UP000490800">
    <property type="component" value="Unassembled WGS sequence"/>
</dbReference>
<dbReference type="CDD" id="cd06261">
    <property type="entry name" value="TM_PBP2"/>
    <property type="match status" value="1"/>
</dbReference>
<dbReference type="PANTHER" id="PTHR43744:SF3">
    <property type="entry name" value="LACTOSE TRANSPORT SYSTEM PERMEASE PROTEIN LACG"/>
    <property type="match status" value="1"/>
</dbReference>
<evidence type="ECO:0000256" key="3">
    <source>
        <dbReference type="ARBA" id="ARBA00022475"/>
    </source>
</evidence>
<dbReference type="SUPFAM" id="SSF161098">
    <property type="entry name" value="MetI-like"/>
    <property type="match status" value="1"/>
</dbReference>
<dbReference type="GO" id="GO:0055085">
    <property type="term" value="P:transmembrane transport"/>
    <property type="evidence" value="ECO:0007669"/>
    <property type="project" value="InterPro"/>
</dbReference>
<keyword evidence="4 7" id="KW-0812">Transmembrane</keyword>
<accession>A0A7X3FK04</accession>
<feature type="transmembrane region" description="Helical" evidence="7">
    <location>
        <begin position="90"/>
        <end position="114"/>
    </location>
</feature>
<comment type="similarity">
    <text evidence="7">Belongs to the binding-protein-dependent transport system permease family.</text>
</comment>
<feature type="transmembrane region" description="Helical" evidence="7">
    <location>
        <begin position="126"/>
        <end position="150"/>
    </location>
</feature>
<comment type="subcellular location">
    <subcellularLocation>
        <location evidence="1 7">Cell membrane</location>
        <topology evidence="1 7">Multi-pass membrane protein</topology>
    </subcellularLocation>
</comment>
<reference evidence="9 10" key="1">
    <citation type="journal article" date="2019" name="Microorganisms">
        <title>Paenibacillus lutrae sp. nov., A Chitinolytic Species Isolated from A River Otter in Castril Natural Park, Granada, Spain.</title>
        <authorList>
            <person name="Rodriguez M."/>
            <person name="Reina J.C."/>
            <person name="Bejar V."/>
            <person name="Llamas I."/>
        </authorList>
    </citation>
    <scope>NUCLEOTIDE SEQUENCE [LARGE SCALE GENOMIC DNA]</scope>
    <source>
        <strain evidence="9 10">N10</strain>
    </source>
</reference>
<evidence type="ECO:0000259" key="8">
    <source>
        <dbReference type="PROSITE" id="PS50928"/>
    </source>
</evidence>
<evidence type="ECO:0000256" key="6">
    <source>
        <dbReference type="ARBA" id="ARBA00023136"/>
    </source>
</evidence>
<organism evidence="9 10">
    <name type="scientific">Paenibacillus lutrae</name>
    <dbReference type="NCBI Taxonomy" id="2078573"/>
    <lineage>
        <taxon>Bacteria</taxon>
        <taxon>Bacillati</taxon>
        <taxon>Bacillota</taxon>
        <taxon>Bacilli</taxon>
        <taxon>Bacillales</taxon>
        <taxon>Paenibacillaceae</taxon>
        <taxon>Paenibacillus</taxon>
    </lineage>
</organism>
<dbReference type="InterPro" id="IPR000515">
    <property type="entry name" value="MetI-like"/>
</dbReference>
<feature type="transmembrane region" description="Helical" evidence="7">
    <location>
        <begin position="156"/>
        <end position="176"/>
    </location>
</feature>
<keyword evidence="6 7" id="KW-0472">Membrane</keyword>
<evidence type="ECO:0000256" key="5">
    <source>
        <dbReference type="ARBA" id="ARBA00022989"/>
    </source>
</evidence>
<evidence type="ECO:0000256" key="7">
    <source>
        <dbReference type="RuleBase" id="RU363032"/>
    </source>
</evidence>
<dbReference type="Pfam" id="PF00528">
    <property type="entry name" value="BPD_transp_1"/>
    <property type="match status" value="1"/>
</dbReference>
<dbReference type="GO" id="GO:0005886">
    <property type="term" value="C:plasma membrane"/>
    <property type="evidence" value="ECO:0007669"/>
    <property type="project" value="UniProtKB-SubCell"/>
</dbReference>
<dbReference type="OrthoDB" id="9771544at2"/>
<evidence type="ECO:0000256" key="1">
    <source>
        <dbReference type="ARBA" id="ARBA00004651"/>
    </source>
</evidence>
<dbReference type="RefSeq" id="WP_157337254.1">
    <property type="nucleotide sequence ID" value="NZ_RHLK01000010.1"/>
</dbReference>
<protein>
    <submittedName>
        <fullName evidence="9">ABC transporter permease subunit</fullName>
    </submittedName>
</protein>
<name>A0A7X3FK04_9BACL</name>
<dbReference type="InterPro" id="IPR035906">
    <property type="entry name" value="MetI-like_sf"/>
</dbReference>
<dbReference type="PROSITE" id="PS50928">
    <property type="entry name" value="ABC_TM1"/>
    <property type="match status" value="1"/>
</dbReference>
<evidence type="ECO:0000313" key="9">
    <source>
        <dbReference type="EMBL" id="MVP01130.1"/>
    </source>
</evidence>
<dbReference type="AlphaFoldDB" id="A0A7X3FK04"/>
<gene>
    <name evidence="9" type="ORF">EDM21_16660</name>
</gene>
<feature type="transmembrane region" description="Helical" evidence="7">
    <location>
        <begin position="28"/>
        <end position="48"/>
    </location>
</feature>
<comment type="caution">
    <text evidence="9">The sequence shown here is derived from an EMBL/GenBank/DDBJ whole genome shotgun (WGS) entry which is preliminary data.</text>
</comment>
<feature type="domain" description="ABC transmembrane type-1" evidence="8">
    <location>
        <begin position="91"/>
        <end position="280"/>
    </location>
</feature>
<feature type="transmembrane region" description="Helical" evidence="7">
    <location>
        <begin position="214"/>
        <end position="234"/>
    </location>
</feature>
<keyword evidence="2 7" id="KW-0813">Transport</keyword>
<dbReference type="Gene3D" id="1.10.3720.10">
    <property type="entry name" value="MetI-like"/>
    <property type="match status" value="1"/>
</dbReference>
<evidence type="ECO:0000256" key="2">
    <source>
        <dbReference type="ARBA" id="ARBA00022448"/>
    </source>
</evidence>
<keyword evidence="10" id="KW-1185">Reference proteome</keyword>
<proteinExistence type="inferred from homology"/>
<keyword evidence="5 7" id="KW-1133">Transmembrane helix</keyword>
<evidence type="ECO:0000313" key="10">
    <source>
        <dbReference type="Proteomes" id="UP000490800"/>
    </source>
</evidence>
<sequence length="295" mass="32898">METQTHRIQAPAAASKPRLWGRRKIGRYAVSYFFLLLISVIMVVPFLWTLSTSLKGQDEAIYSMPPQFIPQTFTLENFATVWNSLPIPMYLWNSTVLAFFGVLLPVIFSSMAAFPLARMNFKGKQLIFLIIVATMMIPGEVTMIPVYLILNKLGLLGSYTGVILPAAVSAFGIFLMRQGFLGIPKEIEESAVIDGANVWRIFISIMMPMVRPMMATLAILSFIGSWNNFLWPYLVIEDDKLYPLTLGLYNLKGTFVTNTRLIAAGSVIALLPILVVFISFQSYFIKGVQSGAVKG</sequence>
<dbReference type="PANTHER" id="PTHR43744">
    <property type="entry name" value="ABC TRANSPORTER PERMEASE PROTEIN MG189-RELATED-RELATED"/>
    <property type="match status" value="1"/>
</dbReference>
<keyword evidence="3" id="KW-1003">Cell membrane</keyword>
<feature type="transmembrane region" description="Helical" evidence="7">
    <location>
        <begin position="261"/>
        <end position="280"/>
    </location>
</feature>
<evidence type="ECO:0000256" key="4">
    <source>
        <dbReference type="ARBA" id="ARBA00022692"/>
    </source>
</evidence>
<dbReference type="EMBL" id="RHLK01000010">
    <property type="protein sequence ID" value="MVP01130.1"/>
    <property type="molecule type" value="Genomic_DNA"/>
</dbReference>